<evidence type="ECO:0000256" key="1">
    <source>
        <dbReference type="ARBA" id="ARBA00004555"/>
    </source>
</evidence>
<evidence type="ECO:0000259" key="7">
    <source>
        <dbReference type="PROSITE" id="PS50853"/>
    </source>
</evidence>
<dbReference type="GO" id="GO:0000747">
    <property type="term" value="P:conjugation with cellular fusion"/>
    <property type="evidence" value="ECO:0007669"/>
    <property type="project" value="TreeGrafter"/>
</dbReference>
<evidence type="ECO:0000256" key="3">
    <source>
        <dbReference type="ARBA" id="ARBA00060872"/>
    </source>
</evidence>
<dbReference type="InterPro" id="IPR003961">
    <property type="entry name" value="FN3_dom"/>
</dbReference>
<feature type="compositionally biased region" description="Acidic residues" evidence="5">
    <location>
        <begin position="594"/>
        <end position="604"/>
    </location>
</feature>
<feature type="compositionally biased region" description="Low complexity" evidence="5">
    <location>
        <begin position="363"/>
        <end position="388"/>
    </location>
</feature>
<dbReference type="SMART" id="SM00292">
    <property type="entry name" value="BRCT"/>
    <property type="match status" value="1"/>
</dbReference>
<dbReference type="SUPFAM" id="SSF52113">
    <property type="entry name" value="BRCT domain"/>
    <property type="match status" value="1"/>
</dbReference>
<dbReference type="CDD" id="cd13945">
    <property type="entry name" value="Chs5_N"/>
    <property type="match status" value="1"/>
</dbReference>
<dbReference type="OrthoDB" id="245697at2759"/>
<keyword evidence="2" id="KW-0333">Golgi apparatus</keyword>
<dbReference type="GO" id="GO:0006893">
    <property type="term" value="P:Golgi to plasma membrane transport"/>
    <property type="evidence" value="ECO:0007669"/>
    <property type="project" value="TreeGrafter"/>
</dbReference>
<feature type="compositionally biased region" description="Basic and acidic residues" evidence="5">
    <location>
        <begin position="327"/>
        <end position="347"/>
    </location>
</feature>
<dbReference type="InterPro" id="IPR013783">
    <property type="entry name" value="Ig-like_fold"/>
</dbReference>
<dbReference type="PANTHER" id="PTHR47351">
    <property type="entry name" value="CHITIN BIOSYNTHESIS PROTEIN CHS5"/>
    <property type="match status" value="1"/>
</dbReference>
<dbReference type="AlphaFoldDB" id="A0A0P1KMD2"/>
<dbReference type="PROSITE" id="PS50853">
    <property type="entry name" value="FN3"/>
    <property type="match status" value="1"/>
</dbReference>
<evidence type="ECO:0000256" key="2">
    <source>
        <dbReference type="ARBA" id="ARBA00023034"/>
    </source>
</evidence>
<feature type="compositionally biased region" description="Acidic residues" evidence="5">
    <location>
        <begin position="422"/>
        <end position="432"/>
    </location>
</feature>
<dbReference type="FunFam" id="3.40.50.10190:FF:000077">
    <property type="entry name" value="Chitin biosynthesis protein CHS5"/>
    <property type="match status" value="1"/>
</dbReference>
<feature type="compositionally biased region" description="Polar residues" evidence="5">
    <location>
        <begin position="460"/>
        <end position="477"/>
    </location>
</feature>
<evidence type="ECO:0000313" key="8">
    <source>
        <dbReference type="EMBL" id="CUS21170.1"/>
    </source>
</evidence>
<feature type="compositionally biased region" description="Basic and acidic residues" evidence="5">
    <location>
        <begin position="480"/>
        <end position="502"/>
    </location>
</feature>
<feature type="domain" description="Fibronectin type-III" evidence="7">
    <location>
        <begin position="78"/>
        <end position="168"/>
    </location>
</feature>
<dbReference type="Pfam" id="PF00533">
    <property type="entry name" value="BRCT"/>
    <property type="match status" value="1"/>
</dbReference>
<feature type="domain" description="BRCT" evidence="6">
    <location>
        <begin position="166"/>
        <end position="260"/>
    </location>
</feature>
<dbReference type="SUPFAM" id="SSF49265">
    <property type="entry name" value="Fibronectin type III"/>
    <property type="match status" value="1"/>
</dbReference>
<dbReference type="GO" id="GO:0005802">
    <property type="term" value="C:trans-Golgi network"/>
    <property type="evidence" value="ECO:0007669"/>
    <property type="project" value="TreeGrafter"/>
</dbReference>
<organism evidence="8 9">
    <name type="scientific">Lachancea quebecensis</name>
    <dbReference type="NCBI Taxonomy" id="1654605"/>
    <lineage>
        <taxon>Eukaryota</taxon>
        <taxon>Fungi</taxon>
        <taxon>Dikarya</taxon>
        <taxon>Ascomycota</taxon>
        <taxon>Saccharomycotina</taxon>
        <taxon>Saccharomycetes</taxon>
        <taxon>Saccharomycetales</taxon>
        <taxon>Saccharomycetaceae</taxon>
        <taxon>Lachancea</taxon>
    </lineage>
</organism>
<dbReference type="Proteomes" id="UP000236544">
    <property type="component" value="Unassembled WGS sequence"/>
</dbReference>
<feature type="compositionally biased region" description="Acidic residues" evidence="5">
    <location>
        <begin position="530"/>
        <end position="539"/>
    </location>
</feature>
<dbReference type="EMBL" id="LN890542">
    <property type="protein sequence ID" value="CUS21170.1"/>
    <property type="molecule type" value="Genomic_DNA"/>
</dbReference>
<name>A0A0P1KMD2_9SACH</name>
<evidence type="ECO:0000256" key="5">
    <source>
        <dbReference type="SAM" id="MobiDB-lite"/>
    </source>
</evidence>
<dbReference type="Pfam" id="PF16893">
    <property type="entry name" value="fn3_2"/>
    <property type="match status" value="1"/>
</dbReference>
<gene>
    <name evidence="8" type="ORF">LAQU0_S02e07536g</name>
</gene>
<accession>A0A0P1KMD2</accession>
<dbReference type="InterPro" id="IPR052827">
    <property type="entry name" value="CHS_Export/Cell_Fusion_Reg"/>
</dbReference>
<feature type="compositionally biased region" description="Low complexity" evidence="5">
    <location>
        <begin position="442"/>
        <end position="459"/>
    </location>
</feature>
<feature type="compositionally biased region" description="Polar residues" evidence="5">
    <location>
        <begin position="544"/>
        <end position="563"/>
    </location>
</feature>
<feature type="compositionally biased region" description="Basic and acidic residues" evidence="5">
    <location>
        <begin position="299"/>
        <end position="310"/>
    </location>
</feature>
<dbReference type="Gene3D" id="2.60.40.10">
    <property type="entry name" value="Immunoglobulins"/>
    <property type="match status" value="1"/>
</dbReference>
<dbReference type="InterPro" id="IPR031673">
    <property type="entry name" value="Chs5_N"/>
</dbReference>
<dbReference type="Gene3D" id="6.20.120.50">
    <property type="match status" value="1"/>
</dbReference>
<dbReference type="Pfam" id="PF16892">
    <property type="entry name" value="CHS5_N"/>
    <property type="match status" value="1"/>
</dbReference>
<dbReference type="InterPro" id="IPR001357">
    <property type="entry name" value="BRCT_dom"/>
</dbReference>
<comment type="similarity">
    <text evidence="3">Belongs to the CHS5 family.</text>
</comment>
<evidence type="ECO:0000259" key="6">
    <source>
        <dbReference type="PROSITE" id="PS50172"/>
    </source>
</evidence>
<feature type="compositionally biased region" description="Polar residues" evidence="5">
    <location>
        <begin position="625"/>
        <end position="640"/>
    </location>
</feature>
<keyword evidence="9" id="KW-1185">Reference proteome</keyword>
<dbReference type="Gene3D" id="3.40.50.10190">
    <property type="entry name" value="BRCT domain"/>
    <property type="match status" value="1"/>
</dbReference>
<comment type="subcellular location">
    <subcellularLocation>
        <location evidence="1">Golgi apparatus</location>
    </subcellularLocation>
</comment>
<proteinExistence type="inferred from homology"/>
<evidence type="ECO:0000313" key="9">
    <source>
        <dbReference type="Proteomes" id="UP000236544"/>
    </source>
</evidence>
<feature type="compositionally biased region" description="Polar residues" evidence="5">
    <location>
        <begin position="605"/>
        <end position="615"/>
    </location>
</feature>
<dbReference type="InterPro" id="IPR036420">
    <property type="entry name" value="BRCT_dom_sf"/>
</dbReference>
<sequence length="655" mass="70375">MASVEVSLTVGRLDASLALLTTKNHHVIEFPTMLLPDNIKAGSIVKIQVAEDAELERQELEQFQTLQDEILEKYGRHSPQSPVLKVVNVTQTSGVLGWDPIELGSAQLKSLLLYKDGVRSLMIPNPFKTTATKISGLSVDSEYTFQLKLCTTSGDLWSEKIMLHTHKMTDMSGITACLGALDGIEGITREHIENSLKEIGAKPLQSQVTIDTTHFISNDKDSDDEEYHKAQQSNVPIVRPEWVRACELERRIVGVRGFYLDADPNNLASYKFLKLPQKEGQHHENDVTEELEEATADSRSPEEPAKEEIGAAKGDVSESATPIPTEKGSREDTVINDSNELKTKHEGGQVSQDELDETASNLEPTAESAAEPTAESAVEPTAESAVEPTAESAVEPTAESVAEPVAEPDAELSVEPAAEPVAEPDAELSIEPDADHLVEPTAEPVVESAAELAVESATEPANNFTEKPVGESSTSVNAEVEIKATTNEDTKPPEGSREHDETQEVQATAEDSGAQEHFPTSTEAVVSGEDVQEAADENAGDFASRQTPEVQEAKSTTEPTNVSEVDIIPPASSHEVKENGAEENDGAPVKGEQADQDEVADEDGSQPSQEEQSADGSAAEGSMEPNASSPKPEANGSQTSGKKKKNKKNKKKGKK</sequence>
<evidence type="ECO:0000256" key="4">
    <source>
        <dbReference type="ARBA" id="ARBA00071189"/>
    </source>
</evidence>
<dbReference type="PANTHER" id="PTHR47351:SF1">
    <property type="entry name" value="CHITIN BIOSYNTHESIS PROTEIN CHS5"/>
    <property type="match status" value="1"/>
</dbReference>
<dbReference type="GO" id="GO:0046983">
    <property type="term" value="F:protein dimerization activity"/>
    <property type="evidence" value="ECO:0007669"/>
    <property type="project" value="InterPro"/>
</dbReference>
<dbReference type="PROSITE" id="PS50172">
    <property type="entry name" value="BRCT"/>
    <property type="match status" value="1"/>
</dbReference>
<dbReference type="InterPro" id="IPR036116">
    <property type="entry name" value="FN3_sf"/>
</dbReference>
<reference evidence="9" key="1">
    <citation type="submission" date="2015-10" db="EMBL/GenBank/DDBJ databases">
        <authorList>
            <person name="Devillers H."/>
        </authorList>
    </citation>
    <scope>NUCLEOTIDE SEQUENCE [LARGE SCALE GENOMIC DNA]</scope>
</reference>
<dbReference type="GO" id="GO:0034044">
    <property type="term" value="C:exomer complex"/>
    <property type="evidence" value="ECO:0007669"/>
    <property type="project" value="TreeGrafter"/>
</dbReference>
<feature type="compositionally biased region" description="Basic residues" evidence="5">
    <location>
        <begin position="641"/>
        <end position="655"/>
    </location>
</feature>
<feature type="region of interest" description="Disordered" evidence="5">
    <location>
        <begin position="279"/>
        <end position="655"/>
    </location>
</feature>
<dbReference type="InterPro" id="IPR031669">
    <property type="entry name" value="Fn3_2"/>
</dbReference>
<protein>
    <recommendedName>
        <fullName evidence="4">Chitin biosynthesis protein CHS5</fullName>
    </recommendedName>
</protein>